<dbReference type="Pfam" id="PF05250">
    <property type="entry name" value="UPF0193"/>
    <property type="match status" value="1"/>
</dbReference>
<dbReference type="OrthoDB" id="189770at2759"/>
<sequence length="308" mass="34321">MASLPARIKQMQKLHGDAIGSSSTPTQYNQHVQNAANQNSHPNEESWRAFGNDNEAGRLLAKLYGGQYKPQISYPTIKKKKKGPMHTAGWHPTGKANNADPRRTHVNKSKALSVNVPKFEKKSPYTFAPVDFIPKRRAADDCRQAIDDAEMRQSAYRPLNMNAYSAEAEKDRLSEVFTHKGGRALPNELTHPVGPVPSEVRQRAAEQRRIDEARAVRRARLNGGVDPLAKPYAPAHVDERSHKDKLFDQIYSEVKDRRDHQEAMEAAGGGKDTRQKTAADISSRLSKLSTLDPGRAAEVIVELYGDNK</sequence>
<feature type="region of interest" description="Disordered" evidence="1">
    <location>
        <begin position="255"/>
        <end position="288"/>
    </location>
</feature>
<dbReference type="AlphaFoldDB" id="A0A9W7GFF8"/>
<feature type="compositionally biased region" description="Polar residues" evidence="1">
    <location>
        <begin position="20"/>
        <end position="41"/>
    </location>
</feature>
<feature type="region of interest" description="Disordered" evidence="1">
    <location>
        <begin position="79"/>
        <end position="102"/>
    </location>
</feature>
<evidence type="ECO:0000313" key="2">
    <source>
        <dbReference type="EMBL" id="GMI45016.1"/>
    </source>
</evidence>
<protein>
    <submittedName>
        <fullName evidence="2">Uncharacterized protein</fullName>
    </submittedName>
</protein>
<dbReference type="PANTHER" id="PTHR28348">
    <property type="entry name" value="UPF0193 PROTEIN EVG1"/>
    <property type="match status" value="1"/>
</dbReference>
<dbReference type="InterPro" id="IPR007914">
    <property type="entry name" value="UPF0193"/>
</dbReference>
<reference evidence="3" key="1">
    <citation type="journal article" date="2023" name="Commun. Biol.">
        <title>Genome analysis of Parmales, the sister group of diatoms, reveals the evolutionary specialization of diatoms from phago-mixotrophs to photoautotrophs.</title>
        <authorList>
            <person name="Ban H."/>
            <person name="Sato S."/>
            <person name="Yoshikawa S."/>
            <person name="Yamada K."/>
            <person name="Nakamura Y."/>
            <person name="Ichinomiya M."/>
            <person name="Sato N."/>
            <person name="Blanc-Mathieu R."/>
            <person name="Endo H."/>
            <person name="Kuwata A."/>
            <person name="Ogata H."/>
        </authorList>
    </citation>
    <scope>NUCLEOTIDE SEQUENCE [LARGE SCALE GENOMIC DNA]</scope>
</reference>
<gene>
    <name evidence="2" type="ORF">TrCOL_g9328</name>
</gene>
<comment type="caution">
    <text evidence="2">The sequence shown here is derived from an EMBL/GenBank/DDBJ whole genome shotgun (WGS) entry which is preliminary data.</text>
</comment>
<dbReference type="Proteomes" id="UP001165065">
    <property type="component" value="Unassembled WGS sequence"/>
</dbReference>
<dbReference type="EMBL" id="BRYA01001530">
    <property type="protein sequence ID" value="GMI45016.1"/>
    <property type="molecule type" value="Genomic_DNA"/>
</dbReference>
<dbReference type="PANTHER" id="PTHR28348:SF1">
    <property type="entry name" value="UPF0193 PROTEIN EVG1"/>
    <property type="match status" value="1"/>
</dbReference>
<keyword evidence="3" id="KW-1185">Reference proteome</keyword>
<evidence type="ECO:0000256" key="1">
    <source>
        <dbReference type="SAM" id="MobiDB-lite"/>
    </source>
</evidence>
<evidence type="ECO:0000313" key="3">
    <source>
        <dbReference type="Proteomes" id="UP001165065"/>
    </source>
</evidence>
<feature type="region of interest" description="Disordered" evidence="1">
    <location>
        <begin position="1"/>
        <end position="52"/>
    </location>
</feature>
<organism evidence="2 3">
    <name type="scientific">Triparma columacea</name>
    <dbReference type="NCBI Taxonomy" id="722753"/>
    <lineage>
        <taxon>Eukaryota</taxon>
        <taxon>Sar</taxon>
        <taxon>Stramenopiles</taxon>
        <taxon>Ochrophyta</taxon>
        <taxon>Bolidophyceae</taxon>
        <taxon>Parmales</taxon>
        <taxon>Triparmaceae</taxon>
        <taxon>Triparma</taxon>
    </lineage>
</organism>
<proteinExistence type="predicted"/>
<accession>A0A9W7GFF8</accession>
<name>A0A9W7GFF8_9STRA</name>